<keyword evidence="2" id="KW-1185">Reference proteome</keyword>
<dbReference type="AlphaFoldDB" id="A0A4P8IQ05"/>
<sequence>MSHPQLASAKDELIARCLRFLREVKDMTAGAEVEHWLNTRYGVGSELYQNLSRLIAIGVKEGWAADVEIAGPRYRRARLVEPCVETCFFSITAVLMDSTGNTQHNPEGSFRGDYHSHPYGEFNMVVPLDKGAALAGPNGWCHGGWTAPSPGSHHYPEAKDGAVIALFFLPAGRIAYNVEPPQQRCPAA</sequence>
<reference evidence="1 2" key="1">
    <citation type="submission" date="2019-05" db="EMBL/GenBank/DDBJ databases">
        <title>Burkholderia sp. DHOD12, isolated from subtropical forest soil.</title>
        <authorList>
            <person name="Gao Z.-H."/>
            <person name="Qiu L.-H."/>
        </authorList>
    </citation>
    <scope>NUCLEOTIDE SEQUENCE [LARGE SCALE GENOMIC DNA]</scope>
    <source>
        <strain evidence="1 2">DHOD12</strain>
    </source>
</reference>
<dbReference type="InterPro" id="IPR032345">
    <property type="entry name" value="PnbB"/>
</dbReference>
<protein>
    <submittedName>
        <fullName evidence="1">DUF4863 family protein</fullName>
    </submittedName>
</protein>
<dbReference type="OrthoDB" id="4467772at2"/>
<dbReference type="Pfam" id="PF16155">
    <property type="entry name" value="PnbB"/>
    <property type="match status" value="1"/>
</dbReference>
<organism evidence="1 2">
    <name type="scientific">Trinickia violacea</name>
    <dbReference type="NCBI Taxonomy" id="2571746"/>
    <lineage>
        <taxon>Bacteria</taxon>
        <taxon>Pseudomonadati</taxon>
        <taxon>Pseudomonadota</taxon>
        <taxon>Betaproteobacteria</taxon>
        <taxon>Burkholderiales</taxon>
        <taxon>Burkholderiaceae</taxon>
        <taxon>Trinickia</taxon>
    </lineage>
</organism>
<dbReference type="EMBL" id="CP040077">
    <property type="protein sequence ID" value="QCP49133.1"/>
    <property type="molecule type" value="Genomic_DNA"/>
</dbReference>
<gene>
    <name evidence="1" type="ORF">FAZ95_08040</name>
</gene>
<evidence type="ECO:0000313" key="1">
    <source>
        <dbReference type="EMBL" id="QCP49133.1"/>
    </source>
</evidence>
<proteinExistence type="predicted"/>
<dbReference type="KEGG" id="tvl:FAZ95_08040"/>
<name>A0A4P8IQ05_9BURK</name>
<dbReference type="Proteomes" id="UP000298656">
    <property type="component" value="Chromosome 1"/>
</dbReference>
<dbReference type="RefSeq" id="WP_137331964.1">
    <property type="nucleotide sequence ID" value="NZ_CP040077.1"/>
</dbReference>
<evidence type="ECO:0000313" key="2">
    <source>
        <dbReference type="Proteomes" id="UP000298656"/>
    </source>
</evidence>
<accession>A0A4P8IQ05</accession>